<evidence type="ECO:0000313" key="2">
    <source>
        <dbReference type="Proteomes" id="UP000663866"/>
    </source>
</evidence>
<dbReference type="Proteomes" id="UP000663866">
    <property type="component" value="Unassembled WGS sequence"/>
</dbReference>
<gene>
    <name evidence="1" type="ORF">OVN521_LOCUS46403</name>
</gene>
<accession>A0A821EIF8</accession>
<name>A0A821EIF8_9BILA</name>
<comment type="caution">
    <text evidence="1">The sequence shown here is derived from an EMBL/GenBank/DDBJ whole genome shotgun (WGS) entry which is preliminary data.</text>
</comment>
<feature type="non-terminal residue" evidence="1">
    <location>
        <position position="84"/>
    </location>
</feature>
<organism evidence="1 2">
    <name type="scientific">Rotaria magnacalcarata</name>
    <dbReference type="NCBI Taxonomy" id="392030"/>
    <lineage>
        <taxon>Eukaryota</taxon>
        <taxon>Metazoa</taxon>
        <taxon>Spiralia</taxon>
        <taxon>Gnathifera</taxon>
        <taxon>Rotifera</taxon>
        <taxon>Eurotatoria</taxon>
        <taxon>Bdelloidea</taxon>
        <taxon>Philodinida</taxon>
        <taxon>Philodinidae</taxon>
        <taxon>Rotaria</taxon>
    </lineage>
</organism>
<evidence type="ECO:0000313" key="1">
    <source>
        <dbReference type="EMBL" id="CAF4636412.1"/>
    </source>
</evidence>
<sequence length="84" mass="10645">MHLTNTDFRFKRALLKLVEVQLLHWYHRRANEEETKRQDFLLHNLDEFKNEELTSWNKSRLYIYQAYYNRLVNDYRREHKFPVD</sequence>
<reference evidence="1" key="1">
    <citation type="submission" date="2021-02" db="EMBL/GenBank/DDBJ databases">
        <authorList>
            <person name="Nowell W R."/>
        </authorList>
    </citation>
    <scope>NUCLEOTIDE SEQUENCE</scope>
</reference>
<dbReference type="EMBL" id="CAJOBG010082352">
    <property type="protein sequence ID" value="CAF4636412.1"/>
    <property type="molecule type" value="Genomic_DNA"/>
</dbReference>
<dbReference type="AlphaFoldDB" id="A0A821EIF8"/>
<protein>
    <submittedName>
        <fullName evidence="1">Uncharacterized protein</fullName>
    </submittedName>
</protein>
<keyword evidence="2" id="KW-1185">Reference proteome</keyword>
<proteinExistence type="predicted"/>